<dbReference type="InterPro" id="IPR001584">
    <property type="entry name" value="Integrase_cat-core"/>
</dbReference>
<gene>
    <name evidence="2" type="ORF">A9W98_20655</name>
</gene>
<dbReference type="Proteomes" id="UP000093757">
    <property type="component" value="Unassembled WGS sequence"/>
</dbReference>
<dbReference type="NCBIfam" id="NF033577">
    <property type="entry name" value="transpos_IS481"/>
    <property type="match status" value="1"/>
</dbReference>
<comment type="caution">
    <text evidence="2">The sequence shown here is derived from an EMBL/GenBank/DDBJ whole genome shotgun (WGS) entry which is preliminary data.</text>
</comment>
<name>A0A1A6BGA4_MYCGO</name>
<evidence type="ECO:0000259" key="1">
    <source>
        <dbReference type="PROSITE" id="PS50994"/>
    </source>
</evidence>
<dbReference type="InterPro" id="IPR009057">
    <property type="entry name" value="Homeodomain-like_sf"/>
</dbReference>
<dbReference type="AlphaFoldDB" id="A0A1A6BGA4"/>
<feature type="domain" description="Integrase catalytic" evidence="1">
    <location>
        <begin position="135"/>
        <end position="255"/>
    </location>
</feature>
<dbReference type="GO" id="GO:0003676">
    <property type="term" value="F:nucleic acid binding"/>
    <property type="evidence" value="ECO:0007669"/>
    <property type="project" value="InterPro"/>
</dbReference>
<dbReference type="InterPro" id="IPR047656">
    <property type="entry name" value="IS481-like_transpos"/>
</dbReference>
<dbReference type="InterPro" id="IPR012337">
    <property type="entry name" value="RNaseH-like_sf"/>
</dbReference>
<protein>
    <submittedName>
        <fullName evidence="2">Transposase</fullName>
    </submittedName>
</protein>
<proteinExistence type="predicted"/>
<dbReference type="InterPro" id="IPR036397">
    <property type="entry name" value="RNaseH_sf"/>
</dbReference>
<evidence type="ECO:0000313" key="3">
    <source>
        <dbReference type="Proteomes" id="UP000093757"/>
    </source>
</evidence>
<dbReference type="PROSITE" id="PS50994">
    <property type="entry name" value="INTEGRASE"/>
    <property type="match status" value="1"/>
</dbReference>
<accession>A0A1A6BGA4</accession>
<evidence type="ECO:0000313" key="2">
    <source>
        <dbReference type="EMBL" id="OBS01348.1"/>
    </source>
</evidence>
<dbReference type="Pfam" id="PF13011">
    <property type="entry name" value="LZ_Tnp_IS481"/>
    <property type="match status" value="1"/>
</dbReference>
<dbReference type="Pfam" id="PF00665">
    <property type="entry name" value="rve"/>
    <property type="match status" value="1"/>
</dbReference>
<dbReference type="SUPFAM" id="SSF46689">
    <property type="entry name" value="Homeodomain-like"/>
    <property type="match status" value="1"/>
</dbReference>
<dbReference type="RefSeq" id="WP_065134380.1">
    <property type="nucleotide sequence ID" value="NZ_MAEM01000297.1"/>
</dbReference>
<organism evidence="2 3">
    <name type="scientific">Mycobacterium gordonae</name>
    <dbReference type="NCBI Taxonomy" id="1778"/>
    <lineage>
        <taxon>Bacteria</taxon>
        <taxon>Bacillati</taxon>
        <taxon>Actinomycetota</taxon>
        <taxon>Actinomycetes</taxon>
        <taxon>Mycobacteriales</taxon>
        <taxon>Mycobacteriaceae</taxon>
        <taxon>Mycobacterium</taxon>
    </lineage>
</organism>
<dbReference type="GO" id="GO:0015074">
    <property type="term" value="P:DNA integration"/>
    <property type="evidence" value="ECO:0007669"/>
    <property type="project" value="InterPro"/>
</dbReference>
<feature type="non-terminal residue" evidence="2">
    <location>
        <position position="255"/>
    </location>
</feature>
<dbReference type="InterPro" id="IPR024967">
    <property type="entry name" value="DNA-bd_IS481-type"/>
</dbReference>
<dbReference type="EMBL" id="MAEM01000297">
    <property type="protein sequence ID" value="OBS01348.1"/>
    <property type="molecule type" value="Genomic_DNA"/>
</dbReference>
<dbReference type="Gene3D" id="3.30.420.10">
    <property type="entry name" value="Ribonuclease H-like superfamily/Ribonuclease H"/>
    <property type="match status" value="1"/>
</dbReference>
<dbReference type="OrthoDB" id="568335at2"/>
<dbReference type="SUPFAM" id="SSF53098">
    <property type="entry name" value="Ribonuclease H-like"/>
    <property type="match status" value="1"/>
</dbReference>
<reference evidence="2 3" key="1">
    <citation type="submission" date="2016-06" db="EMBL/GenBank/DDBJ databases">
        <authorList>
            <person name="Kjaerup R.B."/>
            <person name="Dalgaard T.S."/>
            <person name="Juul-Madsen H.R."/>
        </authorList>
    </citation>
    <scope>NUCLEOTIDE SEQUENCE [LARGE SCALE GENOMIC DNA]</scope>
    <source>
        <strain evidence="2 3">1245752.6</strain>
    </source>
</reference>
<sequence>MHHANALLTPRGRLRLARCVVDDGWTLHRAAERFQCSAATAKKWADRYRVGGQEAMVDRSSRPHRSPRRLAQRRERRIIKVRFTRRWGPHRIAAHLRLARSTVEAVLRRYRMPLLRDLDQASGLPVRRPRPHRYEHPAPGDLVHVDIKKLGRIPDGGGHRKVGRQAGRRNRSGMGYAYLHHAVDDHSRLAYSQILADEGKDTAAGFWAEANAFFADHGIIVKRVLTDNGSCYRSKTFADALGTEIAHKRTRPYRP</sequence>